<dbReference type="InterPro" id="IPR014756">
    <property type="entry name" value="Ig_E-set"/>
</dbReference>
<dbReference type="GO" id="GO:0005886">
    <property type="term" value="C:plasma membrane"/>
    <property type="evidence" value="ECO:0007669"/>
    <property type="project" value="TreeGrafter"/>
</dbReference>
<feature type="coiled-coil region" evidence="1">
    <location>
        <begin position="292"/>
        <end position="319"/>
    </location>
</feature>
<keyword evidence="2" id="KW-1133">Transmembrane helix</keyword>
<keyword evidence="2" id="KW-0812">Transmembrane</keyword>
<dbReference type="GO" id="GO:0050772">
    <property type="term" value="P:positive regulation of axonogenesis"/>
    <property type="evidence" value="ECO:0007669"/>
    <property type="project" value="TreeGrafter"/>
</dbReference>
<dbReference type="STRING" id="7757.ENSPMAP00000009244"/>
<dbReference type="GO" id="GO:0002116">
    <property type="term" value="C:semaphorin receptor complex"/>
    <property type="evidence" value="ECO:0007669"/>
    <property type="project" value="TreeGrafter"/>
</dbReference>
<evidence type="ECO:0000313" key="5">
    <source>
        <dbReference type="Ensembl" id="ENSPMAP00000009244.1"/>
    </source>
</evidence>
<evidence type="ECO:0000256" key="1">
    <source>
        <dbReference type="SAM" id="Coils"/>
    </source>
</evidence>
<reference evidence="5" key="2">
    <citation type="submission" date="2025-09" db="UniProtKB">
        <authorList>
            <consortium name="Ensembl"/>
        </authorList>
    </citation>
    <scope>IDENTIFICATION</scope>
</reference>
<feature type="domain" description="IPT/TIG" evidence="3">
    <location>
        <begin position="179"/>
        <end position="244"/>
    </location>
</feature>
<sequence length="896" mass="100802">CCRLERWQGGQLVCVTGAAPDPGRVTVRVEFGPRAERTLLEPFQYWPDPVVVSLSPLESFYSGGRNITVLGERLDSVQSARMFVRVVPNVHLGPLPDTTHDLGIKRSVQCLRGSPLHLSCKTDHVPQWAVEGTVHVLVVIEGLNMDGLVLSPRDGKPFRYFPDAEIFPLNRDSPDSPFRHKPGSLITVEGHELDRALGQGEVRAFLGSAECVIKTLSMQHLYCQPPAQPPDGQEPAQFRVVMGNREYHLGAVEYETDSGVVFPLEAQIAAGAGSGVVALLVIIVIVVYRRKSKKALRDYRKVQNQLEDLEISVRDQCKKQFSDLMTDMEDMSSDLVVTGIPFLEYRTYRERIFFPGQEAPLAKSLSVADSRRATMEQGLFHLSNLLNSKLFLTTMIHTLEGQPKFSARDRGCVASLLTVALQDKLEYYTDILKTLLGDLVGQYVAKNPKLMLRRTETVAEKMLTNWMSVCLYKFLKDTAGEPLFMLFRAIKQQVEKGPVDGVLRKAKYSLNDTRLLGEDVDYQSLVINATVENSGEEGPVIVRVLDCDSIGQVKDKILDQVYRNVPYSQRPSVDTVELEWRSTFAGQFTLSDEDLTSVVQGRWLRINTLRHYRVSGHSQGIPPPLPDLPHRSDRRNRLIGGGGGPAPDPGVSGAVRAWTESLPQPAATTPQEIRRSVTMPHIKVWSLNILLRTLPKWMERIFFSENQHIPQASEYLLNVAKCTLCCGVADAETLHIWKTNSLPLRFWVNILKNPQFVFDVHVSDITDSALTVIAQTFMDSCTTVEQKLGRDSPINKLLYAREIPRYKKMVEKYYADVRQMSPVSDQEMNAFLAEESRNNGGELNTMVALHELYKYIIKYYDQLITALEEDPVAQKMQLSYRLQQVAAALENKVTDL</sequence>
<name>S4RVK4_PETMA</name>
<dbReference type="Gene3D" id="3.10.20.90">
    <property type="entry name" value="Phosphatidylinositol 3-kinase Catalytic Subunit, Chain A, domain 1"/>
    <property type="match status" value="1"/>
</dbReference>
<feature type="domain" description="Plexin cytoplasmic RasGAP" evidence="4">
    <location>
        <begin position="339"/>
        <end position="522"/>
    </location>
</feature>
<dbReference type="SUPFAM" id="SSF48350">
    <property type="entry name" value="GTPase activation domain, GAP"/>
    <property type="match status" value="1"/>
</dbReference>
<dbReference type="OMA" id="EVDIEWR"/>
<dbReference type="Ensembl" id="ENSPMAT00000009284.1">
    <property type="protein sequence ID" value="ENSPMAP00000009244.1"/>
    <property type="gene ID" value="ENSPMAG00000008378.1"/>
</dbReference>
<evidence type="ECO:0008006" key="6">
    <source>
        <dbReference type="Google" id="ProtNLM"/>
    </source>
</evidence>
<dbReference type="AlphaFoldDB" id="S4RVK4"/>
<dbReference type="GO" id="GO:0008360">
    <property type="term" value="P:regulation of cell shape"/>
    <property type="evidence" value="ECO:0007669"/>
    <property type="project" value="TreeGrafter"/>
</dbReference>
<dbReference type="CDD" id="cd00603">
    <property type="entry name" value="IPT_PCSR"/>
    <property type="match status" value="1"/>
</dbReference>
<feature type="domain" description="Plexin cytoplasmic RasGAP" evidence="4">
    <location>
        <begin position="698"/>
        <end position="863"/>
    </location>
</feature>
<dbReference type="PANTHER" id="PTHR22625">
    <property type="entry name" value="PLEXIN"/>
    <property type="match status" value="1"/>
</dbReference>
<dbReference type="InterPro" id="IPR008936">
    <property type="entry name" value="Rho_GTPase_activation_prot"/>
</dbReference>
<accession>S4RVK4</accession>
<dbReference type="InterPro" id="IPR031148">
    <property type="entry name" value="Plexin"/>
</dbReference>
<dbReference type="PANTHER" id="PTHR22625:SF69">
    <property type="entry name" value="PLEXIN-B3"/>
    <property type="match status" value="1"/>
</dbReference>
<dbReference type="Pfam" id="PF01833">
    <property type="entry name" value="TIG"/>
    <property type="match status" value="1"/>
</dbReference>
<reference evidence="5" key="1">
    <citation type="submission" date="2025-08" db="UniProtKB">
        <authorList>
            <consortium name="Ensembl"/>
        </authorList>
    </citation>
    <scope>IDENTIFICATION</scope>
</reference>
<dbReference type="GeneTree" id="ENSGT01150000286928"/>
<keyword evidence="2" id="KW-0472">Membrane</keyword>
<organism evidence="5">
    <name type="scientific">Petromyzon marinus</name>
    <name type="common">Sea lamprey</name>
    <dbReference type="NCBI Taxonomy" id="7757"/>
    <lineage>
        <taxon>Eukaryota</taxon>
        <taxon>Metazoa</taxon>
        <taxon>Chordata</taxon>
        <taxon>Craniata</taxon>
        <taxon>Vertebrata</taxon>
        <taxon>Cyclostomata</taxon>
        <taxon>Hyperoartia</taxon>
        <taxon>Petromyzontiformes</taxon>
        <taxon>Petromyzontidae</taxon>
        <taxon>Petromyzon</taxon>
    </lineage>
</organism>
<dbReference type="GO" id="GO:0030334">
    <property type="term" value="P:regulation of cell migration"/>
    <property type="evidence" value="ECO:0007669"/>
    <property type="project" value="TreeGrafter"/>
</dbReference>
<feature type="transmembrane region" description="Helical" evidence="2">
    <location>
        <begin position="268"/>
        <end position="288"/>
    </location>
</feature>
<dbReference type="SUPFAM" id="SSF81296">
    <property type="entry name" value="E set domains"/>
    <property type="match status" value="1"/>
</dbReference>
<evidence type="ECO:0000259" key="3">
    <source>
        <dbReference type="Pfam" id="PF01833"/>
    </source>
</evidence>
<evidence type="ECO:0000256" key="2">
    <source>
        <dbReference type="SAM" id="Phobius"/>
    </source>
</evidence>
<dbReference type="Pfam" id="PF08337">
    <property type="entry name" value="Plexin_cytopl"/>
    <property type="match status" value="2"/>
</dbReference>
<dbReference type="HOGENOM" id="CLU_004205_3_0_1"/>
<dbReference type="InterPro" id="IPR013548">
    <property type="entry name" value="Plexin_cytoplasmic_RasGAP_dom"/>
</dbReference>
<proteinExistence type="predicted"/>
<dbReference type="GO" id="GO:0007162">
    <property type="term" value="P:negative regulation of cell adhesion"/>
    <property type="evidence" value="ECO:0007669"/>
    <property type="project" value="TreeGrafter"/>
</dbReference>
<protein>
    <recommendedName>
        <fullName evidence="6">Plexin B3</fullName>
    </recommendedName>
</protein>
<dbReference type="InterPro" id="IPR002909">
    <property type="entry name" value="IPT_dom"/>
</dbReference>
<evidence type="ECO:0000259" key="4">
    <source>
        <dbReference type="Pfam" id="PF08337"/>
    </source>
</evidence>
<dbReference type="GO" id="GO:0017154">
    <property type="term" value="F:semaphorin receptor activity"/>
    <property type="evidence" value="ECO:0007669"/>
    <property type="project" value="InterPro"/>
</dbReference>
<dbReference type="Gene3D" id="1.10.506.10">
    <property type="entry name" value="GTPase Activation - p120gap, domain 1"/>
    <property type="match status" value="1"/>
</dbReference>
<keyword evidence="1" id="KW-0175">Coiled coil</keyword>